<organism evidence="8 9">
    <name type="scientific">Seinonella peptonophila</name>
    <dbReference type="NCBI Taxonomy" id="112248"/>
    <lineage>
        <taxon>Bacteria</taxon>
        <taxon>Bacillati</taxon>
        <taxon>Bacillota</taxon>
        <taxon>Bacilli</taxon>
        <taxon>Bacillales</taxon>
        <taxon>Thermoactinomycetaceae</taxon>
        <taxon>Seinonella</taxon>
    </lineage>
</organism>
<reference evidence="8 9" key="1">
    <citation type="submission" date="2016-11" db="EMBL/GenBank/DDBJ databases">
        <authorList>
            <person name="Jaros S."/>
            <person name="Januszkiewicz K."/>
            <person name="Wedrychowicz H."/>
        </authorList>
    </citation>
    <scope>NUCLEOTIDE SEQUENCE [LARGE SCALE GENOMIC DNA]</scope>
    <source>
        <strain evidence="8 9">DSM 44666</strain>
    </source>
</reference>
<comment type="catalytic activity">
    <reaction evidence="6">
        <text>UDP-N-acetyl-alpha-D-glucosamine + ATP = UDP-N-acetyl-alpha-D-glucosamine 3'-phosphate + ADP + H(+)</text>
        <dbReference type="Rhea" id="RHEA:32671"/>
        <dbReference type="ChEBI" id="CHEBI:15378"/>
        <dbReference type="ChEBI" id="CHEBI:30616"/>
        <dbReference type="ChEBI" id="CHEBI:57705"/>
        <dbReference type="ChEBI" id="CHEBI:64353"/>
        <dbReference type="ChEBI" id="CHEBI:456216"/>
        <dbReference type="EC" id="2.7.1.176"/>
    </reaction>
</comment>
<dbReference type="Proteomes" id="UP000184476">
    <property type="component" value="Unassembled WGS sequence"/>
</dbReference>
<feature type="domain" description="Zeta toxin" evidence="7">
    <location>
        <begin position="28"/>
        <end position="216"/>
    </location>
</feature>
<dbReference type="Pfam" id="PF06414">
    <property type="entry name" value="Zeta_toxin"/>
    <property type="match status" value="1"/>
</dbReference>
<evidence type="ECO:0000313" key="9">
    <source>
        <dbReference type="Proteomes" id="UP000184476"/>
    </source>
</evidence>
<dbReference type="STRING" id="112248.SAMN05444392_101246"/>
<comment type="similarity">
    <text evidence="1">Belongs to the zeta toxin family.</text>
</comment>
<evidence type="ECO:0000256" key="5">
    <source>
        <dbReference type="ARBA" id="ARBA00032897"/>
    </source>
</evidence>
<dbReference type="GO" id="GO:0016301">
    <property type="term" value="F:kinase activity"/>
    <property type="evidence" value="ECO:0007669"/>
    <property type="project" value="InterPro"/>
</dbReference>
<dbReference type="InterPro" id="IPR010488">
    <property type="entry name" value="Zeta_toxin_domain"/>
</dbReference>
<evidence type="ECO:0000256" key="4">
    <source>
        <dbReference type="ARBA" id="ARBA00022840"/>
    </source>
</evidence>
<protein>
    <recommendedName>
        <fullName evidence="5">UDP-N-acetylglucosamine kinase</fullName>
        <ecNumber evidence="2">2.7.1.176</ecNumber>
    </recommendedName>
    <alternativeName>
        <fullName evidence="5">UDP-N-acetylglucosamine kinase</fullName>
    </alternativeName>
</protein>
<evidence type="ECO:0000313" key="8">
    <source>
        <dbReference type="EMBL" id="SHE38024.1"/>
    </source>
</evidence>
<dbReference type="RefSeq" id="WP_073150675.1">
    <property type="nucleotide sequence ID" value="NZ_FQVL01000001.1"/>
</dbReference>
<keyword evidence="4" id="KW-0067">ATP-binding</keyword>
<dbReference type="EMBL" id="FQVL01000001">
    <property type="protein sequence ID" value="SHE38024.1"/>
    <property type="molecule type" value="Genomic_DNA"/>
</dbReference>
<dbReference type="AlphaFoldDB" id="A0A1M4T0P9"/>
<dbReference type="EC" id="2.7.1.176" evidence="2"/>
<dbReference type="InterPro" id="IPR027417">
    <property type="entry name" value="P-loop_NTPase"/>
</dbReference>
<proteinExistence type="inferred from homology"/>
<name>A0A1M4T0P9_9BACL</name>
<keyword evidence="3" id="KW-0547">Nucleotide-binding</keyword>
<evidence type="ECO:0000256" key="3">
    <source>
        <dbReference type="ARBA" id="ARBA00022741"/>
    </source>
</evidence>
<gene>
    <name evidence="8" type="ORF">SAMN05444392_101246</name>
</gene>
<accession>A0A1M4T0P9</accession>
<dbReference type="GO" id="GO:0005524">
    <property type="term" value="F:ATP binding"/>
    <property type="evidence" value="ECO:0007669"/>
    <property type="project" value="UniProtKB-KW"/>
</dbReference>
<evidence type="ECO:0000259" key="7">
    <source>
        <dbReference type="Pfam" id="PF06414"/>
    </source>
</evidence>
<keyword evidence="9" id="KW-1185">Reference proteome</keyword>
<evidence type="ECO:0000256" key="2">
    <source>
        <dbReference type="ARBA" id="ARBA00011963"/>
    </source>
</evidence>
<dbReference type="Gene3D" id="3.40.50.300">
    <property type="entry name" value="P-loop containing nucleotide triphosphate hydrolases"/>
    <property type="match status" value="1"/>
</dbReference>
<evidence type="ECO:0000256" key="1">
    <source>
        <dbReference type="ARBA" id="ARBA00009104"/>
    </source>
</evidence>
<dbReference type="SUPFAM" id="SSF52540">
    <property type="entry name" value="P-loop containing nucleoside triphosphate hydrolases"/>
    <property type="match status" value="1"/>
</dbReference>
<sequence>MDETNLLTESEYNEMSALFVQEFILPLESQTEPVAILIGGQWGSGRSNLMNLSKQDFNDFSSVLVINEDELRRIHSKRFQAISVDQEDMSSFIEQNINQWKQDLITKAIQQKVNVVIEDTLTENDISFQMIPSLIDAGYRVIIRIMAVNESVSLLGIRERYEYQLEISGFGQSVNRKKHDLSYVGLIKSLHRIESECLFHEIELFNRHFKKIYHNKCSNHQLFNEPRGVMVLVHERDRLWTLEETIQYINSFDKVLKKMDNRGADPYEVIHVYRLQKERISKELLRLKGGSAKLLREVN</sequence>
<evidence type="ECO:0000256" key="6">
    <source>
        <dbReference type="ARBA" id="ARBA00048178"/>
    </source>
</evidence>
<dbReference type="OrthoDB" id="9792687at2"/>